<dbReference type="Gene3D" id="1.10.8.10">
    <property type="entry name" value="DNA helicase RuvA subunit, C-terminal domain"/>
    <property type="match status" value="1"/>
</dbReference>
<feature type="compositionally biased region" description="Low complexity" evidence="1">
    <location>
        <begin position="687"/>
        <end position="714"/>
    </location>
</feature>
<gene>
    <name evidence="2" type="ORF">Hamer_G013675</name>
</gene>
<feature type="compositionally biased region" description="Low complexity" evidence="1">
    <location>
        <begin position="814"/>
        <end position="847"/>
    </location>
</feature>
<dbReference type="Proteomes" id="UP000747542">
    <property type="component" value="Unassembled WGS sequence"/>
</dbReference>
<keyword evidence="3" id="KW-1185">Reference proteome</keyword>
<feature type="compositionally biased region" description="Low complexity" evidence="1">
    <location>
        <begin position="913"/>
        <end position="934"/>
    </location>
</feature>
<reference evidence="2" key="1">
    <citation type="journal article" date="2021" name="Sci. Adv.">
        <title>The American lobster genome reveals insights on longevity, neural, and immune adaptations.</title>
        <authorList>
            <person name="Polinski J.M."/>
            <person name="Zimin A.V."/>
            <person name="Clark K.F."/>
            <person name="Kohn A.B."/>
            <person name="Sadowski N."/>
            <person name="Timp W."/>
            <person name="Ptitsyn A."/>
            <person name="Khanna P."/>
            <person name="Romanova D.Y."/>
            <person name="Williams P."/>
            <person name="Greenwood S.J."/>
            <person name="Moroz L.L."/>
            <person name="Walt D.R."/>
            <person name="Bodnar A.G."/>
        </authorList>
    </citation>
    <scope>NUCLEOTIDE SEQUENCE</scope>
    <source>
        <strain evidence="2">GMGI-L3</strain>
    </source>
</reference>
<feature type="compositionally biased region" description="Polar residues" evidence="1">
    <location>
        <begin position="195"/>
        <end position="223"/>
    </location>
</feature>
<name>A0A8J5JY37_HOMAM</name>
<feature type="compositionally biased region" description="Low complexity" evidence="1">
    <location>
        <begin position="856"/>
        <end position="865"/>
    </location>
</feature>
<feature type="compositionally biased region" description="Basic and acidic residues" evidence="1">
    <location>
        <begin position="610"/>
        <end position="623"/>
    </location>
</feature>
<feature type="region of interest" description="Disordered" evidence="1">
    <location>
        <begin position="254"/>
        <end position="275"/>
    </location>
</feature>
<evidence type="ECO:0000313" key="2">
    <source>
        <dbReference type="EMBL" id="KAG7166650.1"/>
    </source>
</evidence>
<feature type="region of interest" description="Disordered" evidence="1">
    <location>
        <begin position="115"/>
        <end position="160"/>
    </location>
</feature>
<feature type="compositionally biased region" description="Polar residues" evidence="1">
    <location>
        <begin position="117"/>
        <end position="132"/>
    </location>
</feature>
<feature type="compositionally biased region" description="Pro residues" evidence="1">
    <location>
        <begin position="902"/>
        <end position="912"/>
    </location>
</feature>
<feature type="region of interest" description="Disordered" evidence="1">
    <location>
        <begin position="543"/>
        <end position="566"/>
    </location>
</feature>
<feature type="compositionally biased region" description="Pro residues" evidence="1">
    <location>
        <begin position="782"/>
        <end position="813"/>
    </location>
</feature>
<evidence type="ECO:0000256" key="1">
    <source>
        <dbReference type="SAM" id="MobiDB-lite"/>
    </source>
</evidence>
<organism evidence="2 3">
    <name type="scientific">Homarus americanus</name>
    <name type="common">American lobster</name>
    <dbReference type="NCBI Taxonomy" id="6706"/>
    <lineage>
        <taxon>Eukaryota</taxon>
        <taxon>Metazoa</taxon>
        <taxon>Ecdysozoa</taxon>
        <taxon>Arthropoda</taxon>
        <taxon>Crustacea</taxon>
        <taxon>Multicrustacea</taxon>
        <taxon>Malacostraca</taxon>
        <taxon>Eumalacostraca</taxon>
        <taxon>Eucarida</taxon>
        <taxon>Decapoda</taxon>
        <taxon>Pleocyemata</taxon>
        <taxon>Astacidea</taxon>
        <taxon>Nephropoidea</taxon>
        <taxon>Nephropidae</taxon>
        <taxon>Homarus</taxon>
    </lineage>
</organism>
<comment type="caution">
    <text evidence="2">The sequence shown here is derived from an EMBL/GenBank/DDBJ whole genome shotgun (WGS) entry which is preliminary data.</text>
</comment>
<feature type="compositionally biased region" description="Polar residues" evidence="1">
    <location>
        <begin position="595"/>
        <end position="608"/>
    </location>
</feature>
<feature type="region of interest" description="Disordered" evidence="1">
    <location>
        <begin position="581"/>
        <end position="991"/>
    </location>
</feature>
<protein>
    <recommendedName>
        <fullName evidence="4">UBA domain-containing protein</fullName>
    </recommendedName>
</protein>
<feature type="compositionally biased region" description="Polar residues" evidence="1">
    <location>
        <begin position="148"/>
        <end position="160"/>
    </location>
</feature>
<dbReference type="AlphaFoldDB" id="A0A8J5JY37"/>
<feature type="compositionally biased region" description="Low complexity" evidence="1">
    <location>
        <begin position="875"/>
        <end position="892"/>
    </location>
</feature>
<evidence type="ECO:0008006" key="4">
    <source>
        <dbReference type="Google" id="ProtNLM"/>
    </source>
</evidence>
<feature type="compositionally biased region" description="Polar residues" evidence="1">
    <location>
        <begin position="550"/>
        <end position="566"/>
    </location>
</feature>
<feature type="compositionally biased region" description="Basic and acidic residues" evidence="1">
    <location>
        <begin position="950"/>
        <end position="959"/>
    </location>
</feature>
<feature type="region of interest" description="Disordered" evidence="1">
    <location>
        <begin position="179"/>
        <end position="234"/>
    </location>
</feature>
<dbReference type="CDD" id="cd14318">
    <property type="entry name" value="UBA_Cbl_like"/>
    <property type="match status" value="1"/>
</dbReference>
<proteinExistence type="predicted"/>
<feature type="compositionally biased region" description="Low complexity" evidence="1">
    <location>
        <begin position="766"/>
        <end position="781"/>
    </location>
</feature>
<feature type="compositionally biased region" description="Pro residues" evidence="1">
    <location>
        <begin position="643"/>
        <end position="662"/>
    </location>
</feature>
<dbReference type="EMBL" id="JAHLQT010022272">
    <property type="protein sequence ID" value="KAG7166650.1"/>
    <property type="molecule type" value="Genomic_DNA"/>
</dbReference>
<accession>A0A8J5JY37</accession>
<evidence type="ECO:0000313" key="3">
    <source>
        <dbReference type="Proteomes" id="UP000747542"/>
    </source>
</evidence>
<sequence>MGSDTCSALHLHVAGNVLKIPKADGLSMLEEEGSTGRQPRKEDRGIAVNVPPRPTKAITGLDLNPILRRTAEPNIPLLHKKSGQVSDLELHLYVWNELLSAPPLPSRAPLGMGSDLRATSSVPDTLSASTGHNVHRQPKRALSDNKRFNNSGGSSVVSRTLSLSGPDIVMGPPVPCRPSSAGYDASHPPAVPIRPSSQVQSNLKMPSNIRWQSSSQTKHCNSISKRRSLEGMPETRLKQKLHNANSLEEIHVSFPSLHGDPKDNENSPPSSTLCDPYDRQDKNWCLKTIAPANPTGIGLPRRGQWNMRVESPLARIPANENSLPPPIPPIPLNIQKEFSKSHITTHNDKHGEKNQVSVILNDLEGVVCKDSYTKVVTDGPMEFLSEEKENKRVFSGTASTYDRPDCPTKRFSATEDHNKKTESIKWPKSSFNDTMINFLDENIREGRACYRSNPAYDLVFPSQLRPPIPKRTNNLNHHCDHDVKGALSSDGLSSEVLSSSYDSEEHYLTMDNGARPKRSSSISTAVSAQPVYTSFSTKLHRDSRSLGTVRVNTSHSQDVTTDGSQSLEKSAVCLQSEDECSGQSQSTGMFADTPNVDNQSQALKSCSVSDEDKWTPESYEKGSRSPLMSPGASPRVCRRDDVIPPPPVPPRKASPAPSPPSTPATTHRSSVLEVEEEEEMPPAPPRTLTSLTAPTVVTTPTTPTSPPRTITIVTLDPNNVAVETTTTGPGKERKISAPSPLRHRPLSVPHIVPRTSKLMRASGSNPSLSSSSSSPTSTPATTPTPLPTSTPATTPTPLPSAPPFPSHFPPSSSPSPSFVPTSLPASPSPSSSSQQQQPMSPLGGPPTTTAPPPPVTVITYTPVMTSDDMTSSPEPVTTTTTTTTTVTPRPRTILPSHSTLMPPTPATTPSPSSPSSITSSTSCSSSGSASTTSSGGLEVDRRASGTSHTGDLEDIHEEPPYENTTLPPPVCPASARKSATDSDLPNFPAPSAPSLPTIIKSWSADRSMNVAEGLEGEEAHTAYENLHMDYLATLTQEGFAQDAVIRALVITRNDIAMARDILREFASKRS</sequence>